<dbReference type="Gene3D" id="2.30.30.90">
    <property type="match status" value="1"/>
</dbReference>
<feature type="domain" description="Ferrous iron transporter FeoA-like" evidence="1">
    <location>
        <begin position="4"/>
        <end position="43"/>
    </location>
</feature>
<comment type="caution">
    <text evidence="2">The sequence shown here is derived from an EMBL/GenBank/DDBJ whole genome shotgun (WGS) entry which is preliminary data.</text>
</comment>
<dbReference type="GO" id="GO:0046914">
    <property type="term" value="F:transition metal ion binding"/>
    <property type="evidence" value="ECO:0007669"/>
    <property type="project" value="InterPro"/>
</dbReference>
<dbReference type="InterPro" id="IPR007167">
    <property type="entry name" value="Fe-transptr_FeoA-like"/>
</dbReference>
<organism evidence="2">
    <name type="scientific">marine sediment metagenome</name>
    <dbReference type="NCBI Taxonomy" id="412755"/>
    <lineage>
        <taxon>unclassified sequences</taxon>
        <taxon>metagenomes</taxon>
        <taxon>ecological metagenomes</taxon>
    </lineage>
</organism>
<dbReference type="EMBL" id="BARW01039831">
    <property type="protein sequence ID" value="GAJ22999.1"/>
    <property type="molecule type" value="Genomic_DNA"/>
</dbReference>
<dbReference type="Pfam" id="PF04023">
    <property type="entry name" value="FeoA"/>
    <property type="match status" value="1"/>
</dbReference>
<evidence type="ECO:0000259" key="1">
    <source>
        <dbReference type="Pfam" id="PF04023"/>
    </source>
</evidence>
<proteinExistence type="predicted"/>
<feature type="non-terminal residue" evidence="2">
    <location>
        <position position="47"/>
    </location>
</feature>
<sequence>MKKTLVNLINNEEGLILSIEGGFAARAKLEALGIRPGKKIRKMSSQI</sequence>
<dbReference type="AlphaFoldDB" id="X1UZY2"/>
<dbReference type="InterPro" id="IPR038157">
    <property type="entry name" value="FeoA_core_dom"/>
</dbReference>
<gene>
    <name evidence="2" type="ORF">S12H4_60495</name>
</gene>
<name>X1UZY2_9ZZZZ</name>
<reference evidence="2" key="1">
    <citation type="journal article" date="2014" name="Front. Microbiol.">
        <title>High frequency of phylogenetically diverse reductive dehalogenase-homologous genes in deep subseafloor sedimentary metagenomes.</title>
        <authorList>
            <person name="Kawai M."/>
            <person name="Futagami T."/>
            <person name="Toyoda A."/>
            <person name="Takaki Y."/>
            <person name="Nishi S."/>
            <person name="Hori S."/>
            <person name="Arai W."/>
            <person name="Tsubouchi T."/>
            <person name="Morono Y."/>
            <person name="Uchiyama I."/>
            <person name="Ito T."/>
            <person name="Fujiyama A."/>
            <person name="Inagaki F."/>
            <person name="Takami H."/>
        </authorList>
    </citation>
    <scope>NUCLEOTIDE SEQUENCE</scope>
    <source>
        <strain evidence="2">Expedition CK06-06</strain>
    </source>
</reference>
<protein>
    <recommendedName>
        <fullName evidence="1">Ferrous iron transporter FeoA-like domain-containing protein</fullName>
    </recommendedName>
</protein>
<evidence type="ECO:0000313" key="2">
    <source>
        <dbReference type="EMBL" id="GAJ22999.1"/>
    </source>
</evidence>
<accession>X1UZY2</accession>